<dbReference type="AlphaFoldDB" id="A0A2J6S7I3"/>
<dbReference type="EMBL" id="KZ613939">
    <property type="protein sequence ID" value="PMD46729.1"/>
    <property type="molecule type" value="Genomic_DNA"/>
</dbReference>
<dbReference type="Proteomes" id="UP000235786">
    <property type="component" value="Unassembled WGS sequence"/>
</dbReference>
<keyword evidence="3" id="KW-1185">Reference proteome</keyword>
<sequence>MAQAAREREDYTHPEKIYKDLLWLPPCPRPPELREKMKGLQTTLRNDFTHDDDLKKMELCWSCGWSVYSELLSCYGSRVRIFHTKNNIGIWEVGSRWMIRDQPNDVSLGNDFITQEFLRNYTPSLDIPLVKEMRKLSAPTDKVDLTLISRAQGVGLDTIWHTLTPEQKSDYRSQLGTAIKSWRQFTSPVSKNVNGGELYDCLIGNCLRRTAPTCKKMGRTTDEWFSNLEEDLRFGLADRYKTKDPLVIEEKYQQLRKNFPKSEPYVLTHGDLNFSNIMVKDGKIEAIIDWEFAGYMPWWAERWLSLIGGQDATDELFEPLWAEIGVEMDQDTFQTEVIDKVAPVIRAWEPSRYEVDHPNVDSQWQRPGFCKCRPIAGAFKWSEIGNQPEHKFKDKDKEFVKSLFP</sequence>
<dbReference type="SUPFAM" id="SSF56112">
    <property type="entry name" value="Protein kinase-like (PK-like)"/>
    <property type="match status" value="1"/>
</dbReference>
<dbReference type="InterPro" id="IPR011009">
    <property type="entry name" value="Kinase-like_dom_sf"/>
</dbReference>
<dbReference type="PANTHER" id="PTHR21310:SF55">
    <property type="entry name" value="AMINOGLYCOSIDE PHOSPHOTRANSFERASE DOMAIN-CONTAINING PROTEIN"/>
    <property type="match status" value="1"/>
</dbReference>
<dbReference type="InterPro" id="IPR051678">
    <property type="entry name" value="AGP_Transferase"/>
</dbReference>
<dbReference type="Pfam" id="PF01636">
    <property type="entry name" value="APH"/>
    <property type="match status" value="1"/>
</dbReference>
<evidence type="ECO:0000259" key="1">
    <source>
        <dbReference type="Pfam" id="PF01636"/>
    </source>
</evidence>
<name>A0A2J6S7I3_HYAVF</name>
<reference evidence="2 3" key="1">
    <citation type="submission" date="2016-04" db="EMBL/GenBank/DDBJ databases">
        <title>A degradative enzymes factory behind the ericoid mycorrhizal symbiosis.</title>
        <authorList>
            <consortium name="DOE Joint Genome Institute"/>
            <person name="Martino E."/>
            <person name="Morin E."/>
            <person name="Grelet G."/>
            <person name="Kuo A."/>
            <person name="Kohler A."/>
            <person name="Daghino S."/>
            <person name="Barry K."/>
            <person name="Choi C."/>
            <person name="Cichocki N."/>
            <person name="Clum A."/>
            <person name="Copeland A."/>
            <person name="Hainaut M."/>
            <person name="Haridas S."/>
            <person name="Labutti K."/>
            <person name="Lindquist E."/>
            <person name="Lipzen A."/>
            <person name="Khouja H.-R."/>
            <person name="Murat C."/>
            <person name="Ohm R."/>
            <person name="Olson A."/>
            <person name="Spatafora J."/>
            <person name="Veneault-Fourrey C."/>
            <person name="Henrissat B."/>
            <person name="Grigoriev I."/>
            <person name="Martin F."/>
            <person name="Perotto S."/>
        </authorList>
    </citation>
    <scope>NUCLEOTIDE SEQUENCE [LARGE SCALE GENOMIC DNA]</scope>
    <source>
        <strain evidence="2 3">F</strain>
    </source>
</reference>
<evidence type="ECO:0000313" key="3">
    <source>
        <dbReference type="Proteomes" id="UP000235786"/>
    </source>
</evidence>
<proteinExistence type="predicted"/>
<evidence type="ECO:0000313" key="2">
    <source>
        <dbReference type="EMBL" id="PMD46729.1"/>
    </source>
</evidence>
<dbReference type="STRING" id="1149755.A0A2J6S7I3"/>
<dbReference type="OrthoDB" id="8300194at2759"/>
<dbReference type="Gene3D" id="3.90.1200.10">
    <property type="match status" value="1"/>
</dbReference>
<organism evidence="2 3">
    <name type="scientific">Hyaloscypha variabilis (strain UAMH 11265 / GT02V1 / F)</name>
    <name type="common">Meliniomyces variabilis</name>
    <dbReference type="NCBI Taxonomy" id="1149755"/>
    <lineage>
        <taxon>Eukaryota</taxon>
        <taxon>Fungi</taxon>
        <taxon>Dikarya</taxon>
        <taxon>Ascomycota</taxon>
        <taxon>Pezizomycotina</taxon>
        <taxon>Leotiomycetes</taxon>
        <taxon>Helotiales</taxon>
        <taxon>Hyaloscyphaceae</taxon>
        <taxon>Hyaloscypha</taxon>
        <taxon>Hyaloscypha variabilis</taxon>
    </lineage>
</organism>
<dbReference type="InterPro" id="IPR002575">
    <property type="entry name" value="Aminoglycoside_PTrfase"/>
</dbReference>
<feature type="domain" description="Aminoglycoside phosphotransferase" evidence="1">
    <location>
        <begin position="235"/>
        <end position="323"/>
    </location>
</feature>
<protein>
    <recommendedName>
        <fullName evidence="1">Aminoglycoside phosphotransferase domain-containing protein</fullName>
    </recommendedName>
</protein>
<dbReference type="PANTHER" id="PTHR21310">
    <property type="entry name" value="AMINOGLYCOSIDE PHOSPHOTRANSFERASE-RELATED-RELATED"/>
    <property type="match status" value="1"/>
</dbReference>
<gene>
    <name evidence="2" type="ORF">L207DRAFT_577574</name>
</gene>
<accession>A0A2J6S7I3</accession>